<feature type="compositionally biased region" description="Acidic residues" evidence="1">
    <location>
        <begin position="78"/>
        <end position="93"/>
    </location>
</feature>
<reference evidence="2 3" key="1">
    <citation type="submission" date="2019-06" db="EMBL/GenBank/DDBJ databases">
        <authorList>
            <person name="Palmer J.M."/>
        </authorList>
    </citation>
    <scope>NUCLEOTIDE SEQUENCE [LARGE SCALE GENOMIC DNA]</scope>
    <source>
        <strain evidence="2 3">TWF102</strain>
    </source>
</reference>
<feature type="region of interest" description="Disordered" evidence="1">
    <location>
        <begin position="416"/>
        <end position="496"/>
    </location>
</feature>
<feature type="compositionally biased region" description="Pro residues" evidence="1">
    <location>
        <begin position="756"/>
        <end position="774"/>
    </location>
</feature>
<protein>
    <submittedName>
        <fullName evidence="2">Uncharacterized protein</fullName>
    </submittedName>
</protein>
<feature type="compositionally biased region" description="Basic and acidic residues" evidence="1">
    <location>
        <begin position="416"/>
        <end position="438"/>
    </location>
</feature>
<sequence length="1137" mass="121989">MEDFLISAGTKLGISAIKAFGGGGGSAAGAALGAIAGAFDEDGGDFDGGDDIGGDSVDFGGGEDTGGFENDAGGGGEEYTEEYTGEEYYDESTDTTALDGGYYEEEPSTYGAYDESGYEEGYNDDGTYTDEYGVTYDENGYVIDDGSGYDYSAEEGAFNQATSPSGEAATYGEGYTYEEQDGEHVHEHSHIHDHHPKHRGLGAGLAFGGAAVAGAAVLGGVALAARKAQGRGRGGALAGRGRGTATIGCPPWGRGGAAPAHGGRGRPQSFSGQGGVRPPLQHSATAPAGVMHGGGFRARGRGAVRARGIAHGVHPGAGRGVIPTKLDVYGGPPGALPTALGQPPCPSQVPGFNGIITQQSPGYVANGFQETLGAPPPYTPAVSNAFVPAPAPKPVANPAQLDQMSKRKLAALQQIQRREKDRIEAKRREEEEDRKRLEAAQGGEKPTCQEQAEPKVQINLPPGVKPASPLLDTKKPGLINPPQELPPNVSQNGIGRSNSVLAPQALETPAPVSYPNTHPGPQAPFPPPAPAPVRTHVPVPGNLLEMDGGQYVQPTAPLSSPAPVSYPQSPPVNTPYGNPQNQAQQSGSNRWSAVELGNTQYNPNQQQQQQKQPTSQGPHRTLSMLQRFPSRKPIQQQQRPVSMMIPPSHAQNMLFNQKPSKNQQSFHYPHEHDRDRQQAQNQATPQIYPHNAPPKERKKEQQKEEAEEEGWRPPPLKVVQRRKFNSGEPDPLPQVEKVSENTSPGTATPHETSAYIPPPPPPLPFDQVPPPPTLPSENAQQARTLVNPIENAQQAPSLSLPIRNSLQTKASNENVQPANTPSLPSENVQQAHIPSGTTETTQQVHLPQGPTETTQLSQQTTGAIENFNAQSSPPKSSVEHHELVETPKAETPKGYYENFAPGVDIPGLTVRKGSLPASLPSQLHQETTYAPHPQFQNQKTGHHSTHANTVIDTPQFSHETSTPTAHKQFHNFSSPQRQQNMNGNPQNYPIPPQQPLFQHSNTFPAVVNLNPTQLAYNSDFNNYPRPPVAPQPFNNNFQNLSQPPSHIMEMPGSTGFAPVGGAQSPYDMNPMIAELPEIPRAMQGVQRVDDAEYLNRSEGISYETNGQKEDERKKQEQSQEDEIKMSANSWGFGWDRF</sequence>
<feature type="compositionally biased region" description="Basic and acidic residues" evidence="1">
    <location>
        <begin position="1106"/>
        <end position="1124"/>
    </location>
</feature>
<feature type="compositionally biased region" description="Polar residues" evidence="1">
    <location>
        <begin position="649"/>
        <end position="666"/>
    </location>
</feature>
<proteinExistence type="predicted"/>
<feature type="region of interest" description="Disordered" evidence="1">
    <location>
        <begin position="509"/>
        <end position="895"/>
    </location>
</feature>
<feature type="compositionally biased region" description="Polar residues" evidence="1">
    <location>
        <begin position="776"/>
        <end position="875"/>
    </location>
</feature>
<feature type="compositionally biased region" description="Low complexity" evidence="1">
    <location>
        <begin position="247"/>
        <end position="261"/>
    </location>
</feature>
<feature type="region of interest" description="Disordered" evidence="1">
    <location>
        <begin position="45"/>
        <end position="125"/>
    </location>
</feature>
<feature type="compositionally biased region" description="Polar residues" evidence="1">
    <location>
        <begin position="740"/>
        <end position="751"/>
    </location>
</feature>
<feature type="region of interest" description="Disordered" evidence="1">
    <location>
        <begin position="247"/>
        <end position="278"/>
    </location>
</feature>
<feature type="compositionally biased region" description="Basic and acidic residues" evidence="1">
    <location>
        <begin position="877"/>
        <end position="891"/>
    </location>
</feature>
<dbReference type="EMBL" id="WIQW01000026">
    <property type="protein sequence ID" value="KAF3100353.1"/>
    <property type="molecule type" value="Genomic_DNA"/>
</dbReference>
<gene>
    <name evidence="2" type="ORF">TWF102_005240</name>
</gene>
<feature type="compositionally biased region" description="Basic and acidic residues" evidence="1">
    <location>
        <begin position="693"/>
        <end position="704"/>
    </location>
</feature>
<organism evidence="2 3">
    <name type="scientific">Orbilia oligospora</name>
    <name type="common">Nematode-trapping fungus</name>
    <name type="synonym">Arthrobotrys oligospora</name>
    <dbReference type="NCBI Taxonomy" id="2813651"/>
    <lineage>
        <taxon>Eukaryota</taxon>
        <taxon>Fungi</taxon>
        <taxon>Dikarya</taxon>
        <taxon>Ascomycota</taxon>
        <taxon>Pezizomycotina</taxon>
        <taxon>Orbiliomycetes</taxon>
        <taxon>Orbiliales</taxon>
        <taxon>Orbiliaceae</taxon>
        <taxon>Orbilia</taxon>
    </lineage>
</organism>
<feature type="compositionally biased region" description="Polar residues" evidence="1">
    <location>
        <begin position="575"/>
        <end position="591"/>
    </location>
</feature>
<feature type="compositionally biased region" description="Basic and acidic residues" evidence="1">
    <location>
        <begin position="668"/>
        <end position="677"/>
    </location>
</feature>
<feature type="region of interest" description="Disordered" evidence="1">
    <location>
        <begin position="1092"/>
        <end position="1137"/>
    </location>
</feature>
<name>A0A7C8J7M6_ORBOL</name>
<evidence type="ECO:0000313" key="2">
    <source>
        <dbReference type="EMBL" id="KAF3100353.1"/>
    </source>
</evidence>
<dbReference type="AlphaFoldDB" id="A0A7C8J7M6"/>
<feature type="compositionally biased region" description="Pro residues" evidence="1">
    <location>
        <begin position="521"/>
        <end position="531"/>
    </location>
</feature>
<accession>A0A7C8J7M6</accession>
<comment type="caution">
    <text evidence="2">The sequence shown here is derived from an EMBL/GenBank/DDBJ whole genome shotgun (WGS) entry which is preliminary data.</text>
</comment>
<feature type="compositionally biased region" description="Low complexity" evidence="1">
    <location>
        <begin position="598"/>
        <end position="616"/>
    </location>
</feature>
<evidence type="ECO:0000256" key="1">
    <source>
        <dbReference type="SAM" id="MobiDB-lite"/>
    </source>
</evidence>
<evidence type="ECO:0000313" key="3">
    <source>
        <dbReference type="Proteomes" id="UP000475325"/>
    </source>
</evidence>
<dbReference type="Proteomes" id="UP000475325">
    <property type="component" value="Unassembled WGS sequence"/>
</dbReference>